<evidence type="ECO:0000313" key="2">
    <source>
        <dbReference type="Proteomes" id="UP000018721"/>
    </source>
</evidence>
<accession>V9FBM2</accession>
<organism evidence="1 2">
    <name type="scientific">Phytophthora nicotianae P1569</name>
    <dbReference type="NCBI Taxonomy" id="1317065"/>
    <lineage>
        <taxon>Eukaryota</taxon>
        <taxon>Sar</taxon>
        <taxon>Stramenopiles</taxon>
        <taxon>Oomycota</taxon>
        <taxon>Peronosporomycetes</taxon>
        <taxon>Peronosporales</taxon>
        <taxon>Peronosporaceae</taxon>
        <taxon>Phytophthora</taxon>
    </lineage>
</organism>
<reference evidence="1 2" key="1">
    <citation type="submission" date="2013-11" db="EMBL/GenBank/DDBJ databases">
        <title>The Genome Sequence of Phytophthora parasitica P1569.</title>
        <authorList>
            <consortium name="The Broad Institute Genomics Platform"/>
            <person name="Russ C."/>
            <person name="Tyler B."/>
            <person name="Panabieres F."/>
            <person name="Shan W."/>
            <person name="Tripathy S."/>
            <person name="Grunwald N."/>
            <person name="Machado M."/>
            <person name="Johnson C.S."/>
            <person name="Arredondo F."/>
            <person name="Hong C."/>
            <person name="Coffey M."/>
            <person name="Young S.K."/>
            <person name="Zeng Q."/>
            <person name="Gargeya S."/>
            <person name="Fitzgerald M."/>
            <person name="Abouelleil A."/>
            <person name="Alvarado L."/>
            <person name="Chapman S.B."/>
            <person name="Gainer-Dewar J."/>
            <person name="Goldberg J."/>
            <person name="Griggs A."/>
            <person name="Gujja S."/>
            <person name="Hansen M."/>
            <person name="Howarth C."/>
            <person name="Imamovic A."/>
            <person name="Ireland A."/>
            <person name="Larimer J."/>
            <person name="McCowan C."/>
            <person name="Murphy C."/>
            <person name="Pearson M."/>
            <person name="Poon T.W."/>
            <person name="Priest M."/>
            <person name="Roberts A."/>
            <person name="Saif S."/>
            <person name="Shea T."/>
            <person name="Sykes S."/>
            <person name="Wortman J."/>
            <person name="Nusbaum C."/>
            <person name="Birren B."/>
        </authorList>
    </citation>
    <scope>NUCLEOTIDE SEQUENCE [LARGE SCALE GENOMIC DNA]</scope>
    <source>
        <strain evidence="1 2">P1569</strain>
    </source>
</reference>
<proteinExistence type="predicted"/>
<dbReference type="AlphaFoldDB" id="V9FBM2"/>
<dbReference type="HOGENOM" id="CLU_2138416_0_0_1"/>
<keyword evidence="2" id="KW-1185">Reference proteome</keyword>
<dbReference type="EMBL" id="ANIZ01001193">
    <property type="protein sequence ID" value="ETI48840.1"/>
    <property type="molecule type" value="Genomic_DNA"/>
</dbReference>
<sequence>MDLQLSLFDAFSRQAFSKDDKLDDGEKIDQVEIDRVRAQDPDSLAFFQAVVLLSGVLEMMHVDELNVDKWQCHLSTFKTPDIPHMILCGISCAEYLAFSENKEREEAHIARLD</sequence>
<evidence type="ECO:0000313" key="1">
    <source>
        <dbReference type="EMBL" id="ETI48840.1"/>
    </source>
</evidence>
<protein>
    <submittedName>
        <fullName evidence="1">Uncharacterized protein</fullName>
    </submittedName>
</protein>
<dbReference type="Proteomes" id="UP000018721">
    <property type="component" value="Unassembled WGS sequence"/>
</dbReference>
<name>V9FBM2_PHYNI</name>
<gene>
    <name evidence="1" type="ORF">F443_07178</name>
</gene>
<comment type="caution">
    <text evidence="1">The sequence shown here is derived from an EMBL/GenBank/DDBJ whole genome shotgun (WGS) entry which is preliminary data.</text>
</comment>